<gene>
    <name evidence="2" type="ORF">F0460_13950</name>
</gene>
<comment type="caution">
    <text evidence="2">The sequence shown here is derived from an EMBL/GenBank/DDBJ whole genome shotgun (WGS) entry which is preliminary data.</text>
</comment>
<dbReference type="RefSeq" id="WP_150014290.1">
    <property type="nucleotide sequence ID" value="NZ_VWSG01000013.1"/>
</dbReference>
<dbReference type="AlphaFoldDB" id="A0A5M6C9X9"/>
<evidence type="ECO:0000313" key="3">
    <source>
        <dbReference type="Proteomes" id="UP000325141"/>
    </source>
</evidence>
<name>A0A5M6C9X9_9FLAO</name>
<reference evidence="2 3" key="1">
    <citation type="submission" date="2019-09" db="EMBL/GenBank/DDBJ databases">
        <title>Genome sequence and assembly of Flavobacterium sp.</title>
        <authorList>
            <person name="Chhetri G."/>
        </authorList>
    </citation>
    <scope>NUCLEOTIDE SEQUENCE [LARGE SCALE GENOMIC DNA]</scope>
    <source>
        <strain evidence="2 3">SNL9</strain>
    </source>
</reference>
<protein>
    <recommendedName>
        <fullName evidence="4">Lipoprotein</fullName>
    </recommendedName>
</protein>
<accession>A0A5M6C9X9</accession>
<keyword evidence="3" id="KW-1185">Reference proteome</keyword>
<dbReference type="EMBL" id="VWSG01000013">
    <property type="protein sequence ID" value="KAA5531967.1"/>
    <property type="molecule type" value="Genomic_DNA"/>
</dbReference>
<organism evidence="2 3">
    <name type="scientific">Paenimyroides baculatum</name>
    <dbReference type="NCBI Taxonomy" id="2608000"/>
    <lineage>
        <taxon>Bacteria</taxon>
        <taxon>Pseudomonadati</taxon>
        <taxon>Bacteroidota</taxon>
        <taxon>Flavobacteriia</taxon>
        <taxon>Flavobacteriales</taxon>
        <taxon>Flavobacteriaceae</taxon>
        <taxon>Paenimyroides</taxon>
    </lineage>
</organism>
<dbReference type="Proteomes" id="UP000325141">
    <property type="component" value="Unassembled WGS sequence"/>
</dbReference>
<evidence type="ECO:0000313" key="2">
    <source>
        <dbReference type="EMBL" id="KAA5531967.1"/>
    </source>
</evidence>
<evidence type="ECO:0000256" key="1">
    <source>
        <dbReference type="SAM" id="SignalP"/>
    </source>
</evidence>
<keyword evidence="1" id="KW-0732">Signal</keyword>
<proteinExistence type="predicted"/>
<sequence length="147" mass="17000">MKTRFLKYCLSIAALLFVAFTCFPNNAQPLQFGKENTQADSAYLHPDKKVASHLVLKKVKESSFHKQNLQRTFVSHSKGSCPETQFEAQNTLTLKKAKALFKFEVLRFAQILSGKGFNEQRSVRFKYSRFNSFLHSALYIRLQVMRL</sequence>
<feature type="signal peptide" evidence="1">
    <location>
        <begin position="1"/>
        <end position="27"/>
    </location>
</feature>
<evidence type="ECO:0008006" key="4">
    <source>
        <dbReference type="Google" id="ProtNLM"/>
    </source>
</evidence>
<feature type="chain" id="PRO_5024323088" description="Lipoprotein" evidence="1">
    <location>
        <begin position="28"/>
        <end position="147"/>
    </location>
</feature>